<reference evidence="2" key="1">
    <citation type="submission" date="2023-03" db="EMBL/GenBank/DDBJ databases">
        <authorList>
            <person name="Steffen K."/>
            <person name="Cardenas P."/>
        </authorList>
    </citation>
    <scope>NUCLEOTIDE SEQUENCE</scope>
</reference>
<evidence type="ECO:0000313" key="3">
    <source>
        <dbReference type="Proteomes" id="UP001174909"/>
    </source>
</evidence>
<dbReference type="EMBL" id="CASHTH010001297">
    <property type="protein sequence ID" value="CAI8013841.1"/>
    <property type="molecule type" value="Genomic_DNA"/>
</dbReference>
<evidence type="ECO:0000313" key="2">
    <source>
        <dbReference type="EMBL" id="CAI8013841.1"/>
    </source>
</evidence>
<dbReference type="PROSITE" id="PS51257">
    <property type="entry name" value="PROKAR_LIPOPROTEIN"/>
    <property type="match status" value="1"/>
</dbReference>
<keyword evidence="3" id="KW-1185">Reference proteome</keyword>
<organism evidence="2 3">
    <name type="scientific">Geodia barretti</name>
    <name type="common">Barrett's horny sponge</name>
    <dbReference type="NCBI Taxonomy" id="519541"/>
    <lineage>
        <taxon>Eukaryota</taxon>
        <taxon>Metazoa</taxon>
        <taxon>Porifera</taxon>
        <taxon>Demospongiae</taxon>
        <taxon>Heteroscleromorpha</taxon>
        <taxon>Tetractinellida</taxon>
        <taxon>Astrophorina</taxon>
        <taxon>Geodiidae</taxon>
        <taxon>Geodia</taxon>
    </lineage>
</organism>
<protein>
    <submittedName>
        <fullName evidence="2">Uncharacterized protein</fullName>
    </submittedName>
</protein>
<gene>
    <name evidence="2" type="ORF">GBAR_LOCUS8713</name>
</gene>
<accession>A0AA35WE12</accession>
<keyword evidence="1" id="KW-0732">Signal</keyword>
<evidence type="ECO:0000256" key="1">
    <source>
        <dbReference type="SAM" id="SignalP"/>
    </source>
</evidence>
<dbReference type="AlphaFoldDB" id="A0AA35WE12"/>
<proteinExistence type="predicted"/>
<sequence length="96" mass="10323">MALPQLRVSYPLVLTLIFACCSTVAALNQGTCDALDSIDDDSTTLTCTTNSVCDKTTCISGTLSGFKLCLELLPCMDIPGYNTCTLARCALETWTW</sequence>
<name>A0AA35WE12_GEOBA</name>
<comment type="caution">
    <text evidence="2">The sequence shown here is derived from an EMBL/GenBank/DDBJ whole genome shotgun (WGS) entry which is preliminary data.</text>
</comment>
<feature type="chain" id="PRO_5041446474" evidence="1">
    <location>
        <begin position="27"/>
        <end position="96"/>
    </location>
</feature>
<dbReference type="Proteomes" id="UP001174909">
    <property type="component" value="Unassembled WGS sequence"/>
</dbReference>
<feature type="signal peptide" evidence="1">
    <location>
        <begin position="1"/>
        <end position="26"/>
    </location>
</feature>